<gene>
    <name evidence="7" type="ORF">EJV47_03600</name>
</gene>
<keyword evidence="3" id="KW-0479">Metal-binding</keyword>
<proteinExistence type="predicted"/>
<keyword evidence="2" id="KW-0645">Protease</keyword>
<evidence type="ECO:0000256" key="6">
    <source>
        <dbReference type="ARBA" id="ARBA00023049"/>
    </source>
</evidence>
<dbReference type="Gene3D" id="3.40.390.10">
    <property type="entry name" value="Collagenase (Catalytic Domain)"/>
    <property type="match status" value="1"/>
</dbReference>
<keyword evidence="8" id="KW-1185">Reference proteome</keyword>
<evidence type="ECO:0000256" key="5">
    <source>
        <dbReference type="ARBA" id="ARBA00022833"/>
    </source>
</evidence>
<dbReference type="InterPro" id="IPR012962">
    <property type="entry name" value="Pept_M54_archaemetzincn"/>
</dbReference>
<dbReference type="GO" id="GO:0008237">
    <property type="term" value="F:metallopeptidase activity"/>
    <property type="evidence" value="ECO:0007669"/>
    <property type="project" value="UniProtKB-KW"/>
</dbReference>
<keyword evidence="4" id="KW-0378">Hydrolase</keyword>
<dbReference type="SUPFAM" id="SSF55486">
    <property type="entry name" value="Metalloproteases ('zincins'), catalytic domain"/>
    <property type="match status" value="1"/>
</dbReference>
<dbReference type="Proteomes" id="UP000282184">
    <property type="component" value="Unassembled WGS sequence"/>
</dbReference>
<comment type="caution">
    <text evidence="7">The sequence shown here is derived from an EMBL/GenBank/DDBJ whole genome shotgun (WGS) entry which is preliminary data.</text>
</comment>
<evidence type="ECO:0000256" key="4">
    <source>
        <dbReference type="ARBA" id="ARBA00022801"/>
    </source>
</evidence>
<reference evidence="7 8" key="1">
    <citation type="submission" date="2018-12" db="EMBL/GenBank/DDBJ databases">
        <title>Hymenobacter gummosus sp. nov., isolated from a spring.</title>
        <authorList>
            <person name="Nie L."/>
        </authorList>
    </citation>
    <scope>NUCLEOTIDE SEQUENCE [LARGE SCALE GENOMIC DNA]</scope>
    <source>
        <strain evidence="7 8">KCTC 52166</strain>
    </source>
</reference>
<evidence type="ECO:0000256" key="1">
    <source>
        <dbReference type="ARBA" id="ARBA00001947"/>
    </source>
</evidence>
<dbReference type="InterPro" id="IPR024079">
    <property type="entry name" value="MetalloPept_cat_dom_sf"/>
</dbReference>
<dbReference type="Pfam" id="PF07998">
    <property type="entry name" value="Peptidase_M54"/>
    <property type="match status" value="1"/>
</dbReference>
<accession>A0A3S0JCA5</accession>
<dbReference type="PROSITE" id="PS51257">
    <property type="entry name" value="PROKAR_LIPOPROTEIN"/>
    <property type="match status" value="1"/>
</dbReference>
<protein>
    <recommendedName>
        <fullName evidence="9">Zn-dependent protease</fullName>
    </recommendedName>
</protein>
<comment type="cofactor">
    <cofactor evidence="1">
        <name>Zn(2+)</name>
        <dbReference type="ChEBI" id="CHEBI:29105"/>
    </cofactor>
</comment>
<evidence type="ECO:0008006" key="9">
    <source>
        <dbReference type="Google" id="ProtNLM"/>
    </source>
</evidence>
<dbReference type="GO" id="GO:0006508">
    <property type="term" value="P:proteolysis"/>
    <property type="evidence" value="ECO:0007669"/>
    <property type="project" value="UniProtKB-KW"/>
</dbReference>
<evidence type="ECO:0000256" key="3">
    <source>
        <dbReference type="ARBA" id="ARBA00022723"/>
    </source>
</evidence>
<sequence>MRLLVAALGLGVLAGCRRGPEVIYLTGFEGVKPAQLTLVRRVLQDFYHRPVRLLPRQRHQAATRCPVRHRHRAAAVLTQLQALLPDSTDGKILALTVKDVEIENGPRQPHWGVMGLANHAGGNACIVSTFRLGGRSDRLRKVSLHEIGHLLSLPHCRSGTATCLMQDARGRATTVDQTREMLCADCRARLAW</sequence>
<evidence type="ECO:0000313" key="8">
    <source>
        <dbReference type="Proteomes" id="UP000282184"/>
    </source>
</evidence>
<dbReference type="OrthoDB" id="981600at2"/>
<keyword evidence="5" id="KW-0862">Zinc</keyword>
<evidence type="ECO:0000313" key="7">
    <source>
        <dbReference type="EMBL" id="RTQ52122.1"/>
    </source>
</evidence>
<dbReference type="GO" id="GO:0046872">
    <property type="term" value="F:metal ion binding"/>
    <property type="evidence" value="ECO:0007669"/>
    <property type="project" value="UniProtKB-KW"/>
</dbReference>
<dbReference type="RefSeq" id="WP_126691779.1">
    <property type="nucleotide sequence ID" value="NZ_RXOF01000002.1"/>
</dbReference>
<organism evidence="7 8">
    <name type="scientific">Hymenobacter gummosus</name>
    <dbReference type="NCBI Taxonomy" id="1776032"/>
    <lineage>
        <taxon>Bacteria</taxon>
        <taxon>Pseudomonadati</taxon>
        <taxon>Bacteroidota</taxon>
        <taxon>Cytophagia</taxon>
        <taxon>Cytophagales</taxon>
        <taxon>Hymenobacteraceae</taxon>
        <taxon>Hymenobacter</taxon>
    </lineage>
</organism>
<keyword evidence="6" id="KW-0482">Metalloprotease</keyword>
<dbReference type="EMBL" id="RXOF01000002">
    <property type="protein sequence ID" value="RTQ52122.1"/>
    <property type="molecule type" value="Genomic_DNA"/>
</dbReference>
<evidence type="ECO:0000256" key="2">
    <source>
        <dbReference type="ARBA" id="ARBA00022670"/>
    </source>
</evidence>
<dbReference type="AlphaFoldDB" id="A0A3S0JCA5"/>
<name>A0A3S0JCA5_9BACT</name>